<feature type="compositionally biased region" description="Polar residues" evidence="1">
    <location>
        <begin position="165"/>
        <end position="178"/>
    </location>
</feature>
<feature type="compositionally biased region" description="Low complexity" evidence="1">
    <location>
        <begin position="141"/>
        <end position="157"/>
    </location>
</feature>
<feature type="compositionally biased region" description="Polar residues" evidence="1">
    <location>
        <begin position="187"/>
        <end position="245"/>
    </location>
</feature>
<feature type="chain" id="PRO_5040323518" evidence="2">
    <location>
        <begin position="17"/>
        <end position="1076"/>
    </location>
</feature>
<evidence type="ECO:0000313" key="4">
    <source>
        <dbReference type="Proteomes" id="UP000782241"/>
    </source>
</evidence>
<gene>
    <name evidence="3" type="ORF">KAF25_003410</name>
</gene>
<feature type="region of interest" description="Disordered" evidence="1">
    <location>
        <begin position="96"/>
        <end position="520"/>
    </location>
</feature>
<dbReference type="Proteomes" id="UP000782241">
    <property type="component" value="Unassembled WGS sequence"/>
</dbReference>
<accession>A0A9P7H141</accession>
<proteinExistence type="predicted"/>
<dbReference type="EMBL" id="JAGPUO010000010">
    <property type="protein sequence ID" value="KAG5659888.1"/>
    <property type="molecule type" value="Genomic_DNA"/>
</dbReference>
<organism evidence="3 4">
    <name type="scientific">Fusarium avenaceum</name>
    <dbReference type="NCBI Taxonomy" id="40199"/>
    <lineage>
        <taxon>Eukaryota</taxon>
        <taxon>Fungi</taxon>
        <taxon>Dikarya</taxon>
        <taxon>Ascomycota</taxon>
        <taxon>Pezizomycotina</taxon>
        <taxon>Sordariomycetes</taxon>
        <taxon>Hypocreomycetidae</taxon>
        <taxon>Hypocreales</taxon>
        <taxon>Nectriaceae</taxon>
        <taxon>Fusarium</taxon>
        <taxon>Fusarium tricinctum species complex</taxon>
    </lineage>
</organism>
<feature type="compositionally biased region" description="Polar residues" evidence="1">
    <location>
        <begin position="440"/>
        <end position="469"/>
    </location>
</feature>
<feature type="compositionally biased region" description="Low complexity" evidence="1">
    <location>
        <begin position="997"/>
        <end position="1013"/>
    </location>
</feature>
<feature type="compositionally biased region" description="Polar residues" evidence="1">
    <location>
        <begin position="477"/>
        <end position="511"/>
    </location>
</feature>
<evidence type="ECO:0000256" key="2">
    <source>
        <dbReference type="SAM" id="SignalP"/>
    </source>
</evidence>
<feature type="compositionally biased region" description="Polar residues" evidence="1">
    <location>
        <begin position="378"/>
        <end position="407"/>
    </location>
</feature>
<keyword evidence="4" id="KW-1185">Reference proteome</keyword>
<protein>
    <submittedName>
        <fullName evidence="3">Uncharacterized protein</fullName>
    </submittedName>
</protein>
<feature type="compositionally biased region" description="Polar residues" evidence="1">
    <location>
        <begin position="294"/>
        <end position="330"/>
    </location>
</feature>
<feature type="compositionally biased region" description="Polar residues" evidence="1">
    <location>
        <begin position="348"/>
        <end position="359"/>
    </location>
</feature>
<feature type="region of interest" description="Disordered" evidence="1">
    <location>
        <begin position="912"/>
        <end position="938"/>
    </location>
</feature>
<feature type="compositionally biased region" description="Low complexity" evidence="1">
    <location>
        <begin position="334"/>
        <end position="347"/>
    </location>
</feature>
<keyword evidence="2" id="KW-0732">Signal</keyword>
<feature type="region of interest" description="Disordered" evidence="1">
    <location>
        <begin position="996"/>
        <end position="1018"/>
    </location>
</feature>
<feature type="compositionally biased region" description="Low complexity" evidence="1">
    <location>
        <begin position="265"/>
        <end position="280"/>
    </location>
</feature>
<comment type="caution">
    <text evidence="3">The sequence shown here is derived from an EMBL/GenBank/DDBJ whole genome shotgun (WGS) entry which is preliminary data.</text>
</comment>
<feature type="region of interest" description="Disordered" evidence="1">
    <location>
        <begin position="873"/>
        <end position="892"/>
    </location>
</feature>
<evidence type="ECO:0000256" key="1">
    <source>
        <dbReference type="SAM" id="MobiDB-lite"/>
    </source>
</evidence>
<feature type="signal peptide" evidence="2">
    <location>
        <begin position="1"/>
        <end position="16"/>
    </location>
</feature>
<reference evidence="3" key="1">
    <citation type="submission" date="2021-04" db="EMBL/GenBank/DDBJ databases">
        <title>Draft genome of Fusarium avenaceum strain F156N33, isolated from an atmospheric sample in Virginia.</title>
        <authorList>
            <person name="Yang S."/>
            <person name="Vinatzer B.A."/>
            <person name="Coleman J."/>
        </authorList>
    </citation>
    <scope>NUCLEOTIDE SEQUENCE</scope>
    <source>
        <strain evidence="3">F156N33</strain>
    </source>
</reference>
<dbReference type="AlphaFoldDB" id="A0A9P7H141"/>
<feature type="compositionally biased region" description="Polar residues" evidence="1">
    <location>
        <begin position="418"/>
        <end position="428"/>
    </location>
</feature>
<sequence>MKPSLLLALWSTGVLGGPCKPSKPSKISVADGTPTGSNHVSLGLSSIYLDLTKTGQDSEHETSTGLSPHESAQISVSIPFSESVLISQTQDTVSNTISLPEGSATNTGALPEPTSVGDSVPGTSNDNTDPKETSGDAGNLGSPSSPQTGGPSPAGTTVTPREASGTATSHKNSGNPSGTAFGFLEGSSGTLINTEISDQPTGTGDVQSEPGNTDDNAANGIPTTIPSGVSGDVSGTATNPESSGPSDIATAPGEPGSTDSPTGISAGVSGAPSGTATGSGEVDTTTPGGALGGASNTSFSASDSNPTEAATDGTTNTGPAVSHNSTNTSESPEETLSTPGNTTTSTEQGQDTATQTGPTPGTDIDPIGTETLIAGPDQSATTGPGNTFPNDEGTLTQTSGDDFTSTAAGDVPGDHSGVVTTDTNSIPTSLPGDQDETTRSQEQSIRTSSDQISDGNTNETSLGEDTTNEPVPDDTDTASTGSSEAGNSAISTGTVLPETTDSDSIPSTTMPGPSATANTITTATSTGTMMPVVTEAPPDFNSSIVGDYPEWTSNTWITTTLDSSEPTIVPVLDGCENCGGGGSGIIIWGFPPVPNTWFQLLGLPRFSFPCITPSSGCTSTPVTEEFGEDKDDDDKPSSATCTDKATVTDCFVACTTYTGPAGETVNPEYSECTTCNVDLTANEDSEALKGRSLERRGGVDIKKNIAGCDWSNSAVGTPRLPAYPGGNLVLSNEAAIVGKSPLDPIKRWPATYPGSAEVLMPNDAQFMDENAKNCIKYDAVITGVWSFANKYKAFMADRFTGNQDYSMNQGVVYAKNKLLTALATDVANAAKIKNIPAGDLNSWQKRLANMQDANRAWKVSVTFVWAGPTTSKRDTDGLSCDRPNPSFTTESTIEPTTDATTFATSFRISSDITTSDEVPPRTEQVTTSNNPPPLTDFPTLTQQIPDTTISTPDGSSCAETATITNCNIGTGGGHGLGGARGPPACIERETCNSWINTKTTSTTPSPTPTLTKPDPGQNEKHCYNSGQKSNYEAITYAAESFCRDVVNDQVQGLVWSNYKLKGKEVPSTGYHFKLAF</sequence>
<feature type="compositionally biased region" description="Polar residues" evidence="1">
    <location>
        <begin position="96"/>
        <end position="108"/>
    </location>
</feature>
<name>A0A9P7H141_9HYPO</name>
<evidence type="ECO:0000313" key="3">
    <source>
        <dbReference type="EMBL" id="KAG5659888.1"/>
    </source>
</evidence>